<dbReference type="STRING" id="582402.Hbal_0635"/>
<feature type="signal peptide" evidence="1">
    <location>
        <begin position="1"/>
        <end position="23"/>
    </location>
</feature>
<keyword evidence="1" id="KW-0732">Signal</keyword>
<dbReference type="KEGG" id="hba:Hbal_0635"/>
<reference evidence="3" key="1">
    <citation type="journal article" date="2011" name="J. Bacteriol.">
        <title>Genome sequences of eight morphologically diverse alphaproteobacteria.</title>
        <authorList>
            <consortium name="US DOE Joint Genome Institute"/>
            <person name="Brown P.J."/>
            <person name="Kysela D.T."/>
            <person name="Buechlein A."/>
            <person name="Hemmerich C."/>
            <person name="Brun Y.V."/>
        </authorList>
    </citation>
    <scope>NUCLEOTIDE SEQUENCE [LARGE SCALE GENOMIC DNA]</scope>
    <source>
        <strain evidence="3">ATCC 49814 / DSM 5838 / IFAM 1418</strain>
    </source>
</reference>
<dbReference type="AlphaFoldDB" id="C6XNT4"/>
<keyword evidence="3" id="KW-1185">Reference proteome</keyword>
<dbReference type="OrthoDB" id="9793561at2"/>
<dbReference type="HOGENOM" id="CLU_074587_1_0_5"/>
<accession>C6XNT4</accession>
<dbReference type="NCBIfam" id="TIGR02001">
    <property type="entry name" value="gcw_chp"/>
    <property type="match status" value="1"/>
</dbReference>
<dbReference type="Proteomes" id="UP000002745">
    <property type="component" value="Chromosome"/>
</dbReference>
<name>C6XNT4_HIRBI</name>
<proteinExistence type="predicted"/>
<dbReference type="eggNOG" id="ENOG50339CR">
    <property type="taxonomic scope" value="Bacteria"/>
</dbReference>
<evidence type="ECO:0008006" key="4">
    <source>
        <dbReference type="Google" id="ProtNLM"/>
    </source>
</evidence>
<protein>
    <recommendedName>
        <fullName evidence="4">Porin domain-containing protein</fullName>
    </recommendedName>
</protein>
<dbReference type="EMBL" id="CP001678">
    <property type="protein sequence ID" value="ACT58337.1"/>
    <property type="molecule type" value="Genomic_DNA"/>
</dbReference>
<gene>
    <name evidence="2" type="ordered locus">Hbal_0635</name>
</gene>
<feature type="chain" id="PRO_5002971538" description="Porin domain-containing protein" evidence="1">
    <location>
        <begin position="24"/>
        <end position="218"/>
    </location>
</feature>
<dbReference type="InterPro" id="IPR010239">
    <property type="entry name" value="CHP02001"/>
</dbReference>
<evidence type="ECO:0000313" key="2">
    <source>
        <dbReference type="EMBL" id="ACT58337.1"/>
    </source>
</evidence>
<organism evidence="2 3">
    <name type="scientific">Hirschia baltica (strain ATCC 49814 / DSM 5838 / IFAM 1418)</name>
    <dbReference type="NCBI Taxonomy" id="582402"/>
    <lineage>
        <taxon>Bacteria</taxon>
        <taxon>Pseudomonadati</taxon>
        <taxon>Pseudomonadota</taxon>
        <taxon>Alphaproteobacteria</taxon>
        <taxon>Hyphomonadales</taxon>
        <taxon>Hyphomonadaceae</taxon>
        <taxon>Hirschia</taxon>
    </lineage>
</organism>
<dbReference type="RefSeq" id="WP_015826487.1">
    <property type="nucleotide sequence ID" value="NC_012982.1"/>
</dbReference>
<evidence type="ECO:0000313" key="3">
    <source>
        <dbReference type="Proteomes" id="UP000002745"/>
    </source>
</evidence>
<sequence>MRNLFSASVIALAAIATTATATAEVELSGNVALTTDYHWRGVSQSNQDLALQGGFDLATDAGFYAGTWASTIDFLDDTDSNLEVDFYAGYGGEFGEGFGFDVGAIYYAYPDSDDGDLDFYEVYAGLSKSMGVADISGMLSYDPDNETLYANADLGVAFSDSFGASVGVGSYLDGFDEYTNYNIGGTYSVSGFDLDLRWYDNDADGAEDNIVFTIGRSL</sequence>
<evidence type="ECO:0000256" key="1">
    <source>
        <dbReference type="SAM" id="SignalP"/>
    </source>
</evidence>
<dbReference type="Pfam" id="PF09694">
    <property type="entry name" value="Gcw_chp"/>
    <property type="match status" value="1"/>
</dbReference>